<accession>A0A4Q1RD33</accession>
<dbReference type="RefSeq" id="WP_129259665.1">
    <property type="nucleotide sequence ID" value="NZ_SDKC01000002.1"/>
</dbReference>
<gene>
    <name evidence="1" type="ORF">ETP43_16340</name>
</gene>
<proteinExistence type="predicted"/>
<keyword evidence="2" id="KW-1185">Reference proteome</keyword>
<comment type="caution">
    <text evidence="1">The sequence shown here is derived from an EMBL/GenBank/DDBJ whole genome shotgun (WGS) entry which is preliminary data.</text>
</comment>
<name>A0A4Q1RD33_9FIRM</name>
<dbReference type="Proteomes" id="UP000290106">
    <property type="component" value="Unassembled WGS sequence"/>
</dbReference>
<reference evidence="1 2" key="1">
    <citation type="submission" date="2019-01" db="EMBL/GenBank/DDBJ databases">
        <title>Blautia sp. nov. KGMB01111 isolated human feces.</title>
        <authorList>
            <person name="Park J.-E."/>
            <person name="Kim J.-S."/>
            <person name="Park S.-H."/>
        </authorList>
    </citation>
    <scope>NUCLEOTIDE SEQUENCE [LARGE SCALE GENOMIC DNA]</scope>
    <source>
        <strain evidence="1 2">KGMB01111</strain>
    </source>
</reference>
<dbReference type="AlphaFoldDB" id="A0A4Q1RD33"/>
<dbReference type="EMBL" id="SDKC01000002">
    <property type="protein sequence ID" value="RXS72548.1"/>
    <property type="molecule type" value="Genomic_DNA"/>
</dbReference>
<sequence>MLIEKLEVNQKEEAKITGRSLAVKVMKSLSKLQKYQILSKDQTQVLLQQIINGKEISSVEDVIYALYAYDVPDGKEGIFEAVIDGLRAQKGGINTWEN</sequence>
<evidence type="ECO:0000313" key="2">
    <source>
        <dbReference type="Proteomes" id="UP000290106"/>
    </source>
</evidence>
<evidence type="ECO:0000313" key="1">
    <source>
        <dbReference type="EMBL" id="RXS72548.1"/>
    </source>
</evidence>
<protein>
    <submittedName>
        <fullName evidence="1">Uncharacterized protein</fullName>
    </submittedName>
</protein>
<organism evidence="1 2">
    <name type="scientific">Blautia faecicola</name>
    <dbReference type="NCBI Taxonomy" id="2509240"/>
    <lineage>
        <taxon>Bacteria</taxon>
        <taxon>Bacillati</taxon>
        <taxon>Bacillota</taxon>
        <taxon>Clostridia</taxon>
        <taxon>Lachnospirales</taxon>
        <taxon>Lachnospiraceae</taxon>
        <taxon>Blautia</taxon>
    </lineage>
</organism>